<protein>
    <submittedName>
        <fullName evidence="8">Exopolysaccharide biosynthesis protein</fullName>
    </submittedName>
</protein>
<feature type="transmembrane region" description="Helical" evidence="7">
    <location>
        <begin position="144"/>
        <end position="163"/>
    </location>
</feature>
<accession>A0A1D7U1R8</accession>
<feature type="transmembrane region" description="Helical" evidence="7">
    <location>
        <begin position="279"/>
        <end position="300"/>
    </location>
</feature>
<evidence type="ECO:0000256" key="1">
    <source>
        <dbReference type="ARBA" id="ARBA00004651"/>
    </source>
</evidence>
<dbReference type="InterPro" id="IPR050833">
    <property type="entry name" value="Poly_Biosynth_Transport"/>
</dbReference>
<keyword evidence="5 7" id="KW-1133">Transmembrane helix</keyword>
<evidence type="ECO:0000313" key="9">
    <source>
        <dbReference type="Proteomes" id="UP000094969"/>
    </source>
</evidence>
<feature type="transmembrane region" description="Helical" evidence="7">
    <location>
        <begin position="40"/>
        <end position="59"/>
    </location>
</feature>
<evidence type="ECO:0000256" key="3">
    <source>
        <dbReference type="ARBA" id="ARBA00022475"/>
    </source>
</evidence>
<dbReference type="RefSeq" id="WP_069690530.1">
    <property type="nucleotide sequence ID" value="NZ_CP017147.1"/>
</dbReference>
<feature type="transmembrane region" description="Helical" evidence="7">
    <location>
        <begin position="444"/>
        <end position="468"/>
    </location>
</feature>
<reference evidence="8 9" key="1">
    <citation type="journal article" date="2015" name="Antonie Van Leeuwenhoek">
        <title>Bosea vaviloviae sp. nov., a new species of slow-growing rhizobia isolated from nodules of the relict species Vavilovia formosa (Stev.) Fed.</title>
        <authorList>
            <person name="Safronova V.I."/>
            <person name="Kuznetsova I.G."/>
            <person name="Sazanova A.L."/>
            <person name="Kimeklis A.K."/>
            <person name="Belimov A.A."/>
            <person name="Andronov E.E."/>
            <person name="Pinaev A.G."/>
            <person name="Chizhevskaya E.P."/>
            <person name="Pukhaev A.R."/>
            <person name="Popov K.P."/>
            <person name="Willems A."/>
            <person name="Tikhonovich I.A."/>
        </authorList>
    </citation>
    <scope>NUCLEOTIDE SEQUENCE [LARGE SCALE GENOMIC DNA]</scope>
    <source>
        <strain evidence="8 9">Vaf18</strain>
    </source>
</reference>
<dbReference type="STRING" id="1526658.BHK69_13340"/>
<dbReference type="Proteomes" id="UP000094969">
    <property type="component" value="Chromosome"/>
</dbReference>
<evidence type="ECO:0000256" key="2">
    <source>
        <dbReference type="ARBA" id="ARBA00007430"/>
    </source>
</evidence>
<dbReference type="AlphaFoldDB" id="A0A1D7U1R8"/>
<evidence type="ECO:0000313" key="8">
    <source>
        <dbReference type="EMBL" id="AOO81316.1"/>
    </source>
</evidence>
<dbReference type="CDD" id="cd13127">
    <property type="entry name" value="MATE_tuaB_like"/>
    <property type="match status" value="1"/>
</dbReference>
<evidence type="ECO:0000256" key="6">
    <source>
        <dbReference type="ARBA" id="ARBA00023136"/>
    </source>
</evidence>
<dbReference type="PANTHER" id="PTHR30250">
    <property type="entry name" value="PST FAMILY PREDICTED COLANIC ACID TRANSPORTER"/>
    <property type="match status" value="1"/>
</dbReference>
<keyword evidence="4 7" id="KW-0812">Transmembrane</keyword>
<feature type="transmembrane region" description="Helical" evidence="7">
    <location>
        <begin position="354"/>
        <end position="373"/>
    </location>
</feature>
<feature type="transmembrane region" description="Helical" evidence="7">
    <location>
        <begin position="80"/>
        <end position="104"/>
    </location>
</feature>
<feature type="transmembrane region" description="Helical" evidence="7">
    <location>
        <begin position="320"/>
        <end position="342"/>
    </location>
</feature>
<dbReference type="Pfam" id="PF13440">
    <property type="entry name" value="Polysacc_synt_3"/>
    <property type="match status" value="1"/>
</dbReference>
<feature type="transmembrane region" description="Helical" evidence="7">
    <location>
        <begin position="12"/>
        <end position="34"/>
    </location>
</feature>
<dbReference type="EMBL" id="CP017147">
    <property type="protein sequence ID" value="AOO81316.1"/>
    <property type="molecule type" value="Genomic_DNA"/>
</dbReference>
<dbReference type="GO" id="GO:0005886">
    <property type="term" value="C:plasma membrane"/>
    <property type="evidence" value="ECO:0007669"/>
    <property type="project" value="UniProtKB-SubCell"/>
</dbReference>
<feature type="transmembrane region" description="Helical" evidence="7">
    <location>
        <begin position="379"/>
        <end position="397"/>
    </location>
</feature>
<organism evidence="8 9">
    <name type="scientific">Bosea vaviloviae</name>
    <dbReference type="NCBI Taxonomy" id="1526658"/>
    <lineage>
        <taxon>Bacteria</taxon>
        <taxon>Pseudomonadati</taxon>
        <taxon>Pseudomonadota</taxon>
        <taxon>Alphaproteobacteria</taxon>
        <taxon>Hyphomicrobiales</taxon>
        <taxon>Boseaceae</taxon>
        <taxon>Bosea</taxon>
    </lineage>
</organism>
<keyword evidence="6 7" id="KW-0472">Membrane</keyword>
<sequence>MLAMKAFQGAGWLVASRFLGRFIDFFTLLIMARMLTPADFGLMALALSCVAIVDMVLEIPVTQALVRLPHVDKAHLDTGFTLGALRGLAISLVLLAVAWPFAWINGDPQLVPVILALAFAPIARGLASPGLVMFIRELGFLRNFLLETGGKLAAFCLAIATLLFGGSYWALVVNFVAAPVFSCAISYLLAPYRPALSLSRLADFAGFVGWFTCAQFASAVNWQFDRILLGLGGAKETLGRYAVAADLSVMPTQSLIGPALQPIMAAFARIKAEDQRLRLAFLKAARFSMLASVPCSLGIALTSDLIVEVLLGPKWHGADWLLSLLSLSVMATPYFQTLYSLSLALGRPEVIFRLNLYDLAIRTPAVIIGFLQWGAVGMAAARLVAAAIMAAFFLRWLRNLLAIGIAEQLLNLWKIAVAGAVMTAGVLGLRGILPPWHLLAPAELALVAALGALLYGLTLLACGMWLAIGAGRLELSDRWWRSRIGADKPGDARDPET</sequence>
<dbReference type="PANTHER" id="PTHR30250:SF10">
    <property type="entry name" value="LIPOPOLYSACCHARIDE BIOSYNTHESIS PROTEIN WZXC"/>
    <property type="match status" value="1"/>
</dbReference>
<evidence type="ECO:0000256" key="7">
    <source>
        <dbReference type="SAM" id="Phobius"/>
    </source>
</evidence>
<comment type="subcellular location">
    <subcellularLocation>
        <location evidence="1">Cell membrane</location>
        <topology evidence="1">Multi-pass membrane protein</topology>
    </subcellularLocation>
</comment>
<feature type="transmembrane region" description="Helical" evidence="7">
    <location>
        <begin position="110"/>
        <end position="132"/>
    </location>
</feature>
<keyword evidence="3" id="KW-1003">Cell membrane</keyword>
<feature type="transmembrane region" description="Helical" evidence="7">
    <location>
        <begin position="409"/>
        <end position="432"/>
    </location>
</feature>
<keyword evidence="9" id="KW-1185">Reference proteome</keyword>
<evidence type="ECO:0000256" key="5">
    <source>
        <dbReference type="ARBA" id="ARBA00022989"/>
    </source>
</evidence>
<dbReference type="KEGG" id="bvv:BHK69_13340"/>
<feature type="transmembrane region" description="Helical" evidence="7">
    <location>
        <begin position="169"/>
        <end position="190"/>
    </location>
</feature>
<name>A0A1D7U1R8_9HYPH</name>
<evidence type="ECO:0000256" key="4">
    <source>
        <dbReference type="ARBA" id="ARBA00022692"/>
    </source>
</evidence>
<comment type="similarity">
    <text evidence="2">Belongs to the polysaccharide synthase family.</text>
</comment>
<proteinExistence type="inferred from homology"/>
<gene>
    <name evidence="8" type="ORF">BHK69_13340</name>
</gene>
<dbReference type="OrthoDB" id="7605542at2"/>